<feature type="transmembrane region" description="Helical" evidence="7">
    <location>
        <begin position="177"/>
        <end position="199"/>
    </location>
</feature>
<comment type="similarity">
    <text evidence="7">Belongs to the binding-protein-dependent transport system permease family.</text>
</comment>
<feature type="domain" description="ABC transmembrane type-1" evidence="8">
    <location>
        <begin position="85"/>
        <end position="303"/>
    </location>
</feature>
<evidence type="ECO:0000256" key="5">
    <source>
        <dbReference type="ARBA" id="ARBA00022989"/>
    </source>
</evidence>
<dbReference type="GO" id="GO:0055085">
    <property type="term" value="P:transmembrane transport"/>
    <property type="evidence" value="ECO:0007669"/>
    <property type="project" value="InterPro"/>
</dbReference>
<evidence type="ECO:0000259" key="8">
    <source>
        <dbReference type="PROSITE" id="PS50928"/>
    </source>
</evidence>
<dbReference type="RefSeq" id="WP_133520921.1">
    <property type="nucleotide sequence ID" value="NZ_SNVW01000013.1"/>
</dbReference>
<sequence>MTAVTSSALAGVADGAKRSRPRSASRRRQTLAWVLVAPALVLAVVFFVVPMVLLVGMSFSNWPLLGKVSVAGVANYTQAFQDTAFWRSLGFSLLFTVVSVPLGMAASYAAATMVRGEGRLVSFVRTAFFMPVVIGFTAAAYMANVLLVPGTGVINVLLKSIGLTNGDTAWFTSPDTAFWAVIVLTVWKSMGVAMILLMAGMQAVPTEVIEAAKIDGAGWWRREGSVVFPLVRRQFALCMLLAVSGSILVFDQFYVLTKGGPSGSTTTTVMYTYQQSFVRYDLGYGAALSMILTVIILVIAIVQLRALRSTGQEDER</sequence>
<comment type="subcellular location">
    <subcellularLocation>
        <location evidence="1 7">Cell membrane</location>
        <topology evidence="1 7">Multi-pass membrane protein</topology>
    </subcellularLocation>
</comment>
<dbReference type="AlphaFoldDB" id="A0A4R6DD51"/>
<dbReference type="Proteomes" id="UP000295764">
    <property type="component" value="Unassembled WGS sequence"/>
</dbReference>
<evidence type="ECO:0000256" key="7">
    <source>
        <dbReference type="RuleBase" id="RU363032"/>
    </source>
</evidence>
<feature type="transmembrane region" description="Helical" evidence="7">
    <location>
        <begin position="89"/>
        <end position="111"/>
    </location>
</feature>
<dbReference type="OrthoDB" id="145927at2"/>
<feature type="transmembrane region" description="Helical" evidence="7">
    <location>
        <begin position="123"/>
        <end position="143"/>
    </location>
</feature>
<protein>
    <submittedName>
        <fullName evidence="9">Carbohydrate ABC transporter membrane protein 1 (CUT1 family)</fullName>
    </submittedName>
</protein>
<evidence type="ECO:0000313" key="10">
    <source>
        <dbReference type="Proteomes" id="UP000295764"/>
    </source>
</evidence>
<evidence type="ECO:0000256" key="6">
    <source>
        <dbReference type="ARBA" id="ARBA00023136"/>
    </source>
</evidence>
<dbReference type="InterPro" id="IPR050809">
    <property type="entry name" value="UgpAE/MalFG_permease"/>
</dbReference>
<feature type="transmembrane region" description="Helical" evidence="7">
    <location>
        <begin position="30"/>
        <end position="55"/>
    </location>
</feature>
<dbReference type="GO" id="GO:0005886">
    <property type="term" value="C:plasma membrane"/>
    <property type="evidence" value="ECO:0007669"/>
    <property type="project" value="UniProtKB-SubCell"/>
</dbReference>
<keyword evidence="5 7" id="KW-1133">Transmembrane helix</keyword>
<evidence type="ECO:0000256" key="1">
    <source>
        <dbReference type="ARBA" id="ARBA00004651"/>
    </source>
</evidence>
<keyword evidence="6 7" id="KW-0472">Membrane</keyword>
<dbReference type="EMBL" id="SNVW01000013">
    <property type="protein sequence ID" value="TDN42283.1"/>
    <property type="molecule type" value="Genomic_DNA"/>
</dbReference>
<feature type="transmembrane region" description="Helical" evidence="7">
    <location>
        <begin position="282"/>
        <end position="302"/>
    </location>
</feature>
<dbReference type="PANTHER" id="PTHR43227:SF11">
    <property type="entry name" value="BLL4140 PROTEIN"/>
    <property type="match status" value="1"/>
</dbReference>
<dbReference type="SUPFAM" id="SSF161098">
    <property type="entry name" value="MetI-like"/>
    <property type="match status" value="1"/>
</dbReference>
<evidence type="ECO:0000256" key="2">
    <source>
        <dbReference type="ARBA" id="ARBA00022448"/>
    </source>
</evidence>
<evidence type="ECO:0000313" key="9">
    <source>
        <dbReference type="EMBL" id="TDN42283.1"/>
    </source>
</evidence>
<gene>
    <name evidence="9" type="ORF">EDF64_11360</name>
</gene>
<dbReference type="PROSITE" id="PS50928">
    <property type="entry name" value="ABC_TM1"/>
    <property type="match status" value="1"/>
</dbReference>
<comment type="caution">
    <text evidence="9">The sequence shown here is derived from an EMBL/GenBank/DDBJ whole genome shotgun (WGS) entry which is preliminary data.</text>
</comment>
<organism evidence="9 10">
    <name type="scientific">Curtobacterium flaccumfaciens</name>
    <dbReference type="NCBI Taxonomy" id="2035"/>
    <lineage>
        <taxon>Bacteria</taxon>
        <taxon>Bacillati</taxon>
        <taxon>Actinomycetota</taxon>
        <taxon>Actinomycetes</taxon>
        <taxon>Micrococcales</taxon>
        <taxon>Microbacteriaceae</taxon>
        <taxon>Curtobacterium</taxon>
    </lineage>
</organism>
<dbReference type="InterPro" id="IPR035906">
    <property type="entry name" value="MetI-like_sf"/>
</dbReference>
<evidence type="ECO:0000256" key="3">
    <source>
        <dbReference type="ARBA" id="ARBA00022475"/>
    </source>
</evidence>
<dbReference type="InterPro" id="IPR000515">
    <property type="entry name" value="MetI-like"/>
</dbReference>
<keyword evidence="2 7" id="KW-0813">Transport</keyword>
<dbReference type="CDD" id="cd06261">
    <property type="entry name" value="TM_PBP2"/>
    <property type="match status" value="1"/>
</dbReference>
<dbReference type="PANTHER" id="PTHR43227">
    <property type="entry name" value="BLL4140 PROTEIN"/>
    <property type="match status" value="1"/>
</dbReference>
<keyword evidence="4 7" id="KW-0812">Transmembrane</keyword>
<name>A0A4R6DD51_9MICO</name>
<keyword evidence="3" id="KW-1003">Cell membrane</keyword>
<dbReference type="Gene3D" id="1.10.3720.10">
    <property type="entry name" value="MetI-like"/>
    <property type="match status" value="1"/>
</dbReference>
<evidence type="ECO:0000256" key="4">
    <source>
        <dbReference type="ARBA" id="ARBA00022692"/>
    </source>
</evidence>
<dbReference type="Pfam" id="PF00528">
    <property type="entry name" value="BPD_transp_1"/>
    <property type="match status" value="1"/>
</dbReference>
<reference evidence="9 10" key="1">
    <citation type="submission" date="2019-03" db="EMBL/GenBank/DDBJ databases">
        <title>Genomic analyses of the natural microbiome of Caenorhabditis elegans.</title>
        <authorList>
            <person name="Samuel B."/>
        </authorList>
    </citation>
    <scope>NUCLEOTIDE SEQUENCE [LARGE SCALE GENOMIC DNA]</scope>
    <source>
        <strain evidence="9 10">JUb65</strain>
    </source>
</reference>
<accession>A0A4R6DD51</accession>
<proteinExistence type="inferred from homology"/>
<feature type="transmembrane region" description="Helical" evidence="7">
    <location>
        <begin position="235"/>
        <end position="255"/>
    </location>
</feature>